<evidence type="ECO:0000313" key="3">
    <source>
        <dbReference type="EMBL" id="OQW52618.1"/>
    </source>
</evidence>
<feature type="signal peptide" evidence="1">
    <location>
        <begin position="1"/>
        <end position="16"/>
    </location>
</feature>
<sequence length="176" mass="19083">MMMTHMKSPLSLTLLAALCLTLTGCGEPRLGSRPVPPLFQDMARYGLTVDLPTAASVFTGYRHNFGLSAVEPDPRLVEVAREMAATLAGRDDIKASLTQTAITERLNRRGIQVVQAGENVSAGYHTLAEAFSGWRGSKPHDQVLKLPGATHFGIAAIYAPRSKYSVFWVLVMARKG</sequence>
<dbReference type="STRING" id="1827387.A4S15_07255"/>
<dbReference type="Pfam" id="PF00188">
    <property type="entry name" value="CAP"/>
    <property type="match status" value="1"/>
</dbReference>
<evidence type="ECO:0000259" key="2">
    <source>
        <dbReference type="Pfam" id="PF00188"/>
    </source>
</evidence>
<dbReference type="Gene3D" id="3.40.33.10">
    <property type="entry name" value="CAP"/>
    <property type="match status" value="1"/>
</dbReference>
<reference evidence="3 4" key="1">
    <citation type="journal article" date="2017" name="Water Res.">
        <title>Comammox in drinking water systems.</title>
        <authorList>
            <person name="Wang Y."/>
            <person name="Ma L."/>
            <person name="Mao Y."/>
            <person name="Jiang X."/>
            <person name="Xia Y."/>
            <person name="Yu K."/>
            <person name="Li B."/>
            <person name="Zhang T."/>
        </authorList>
    </citation>
    <scope>NUCLEOTIDE SEQUENCE [LARGE SCALE GENOMIC DNA]</scope>
    <source>
        <strain evidence="3">SG_bin8</strain>
    </source>
</reference>
<dbReference type="PANTHER" id="PTHR31157">
    <property type="entry name" value="SCP DOMAIN-CONTAINING PROTEIN"/>
    <property type="match status" value="1"/>
</dbReference>
<evidence type="ECO:0000256" key="1">
    <source>
        <dbReference type="SAM" id="SignalP"/>
    </source>
</evidence>
<protein>
    <recommendedName>
        <fullName evidence="2">SCP domain-containing protein</fullName>
    </recommendedName>
</protein>
<comment type="caution">
    <text evidence="3">The sequence shown here is derived from an EMBL/GenBank/DDBJ whole genome shotgun (WGS) entry which is preliminary data.</text>
</comment>
<dbReference type="PANTHER" id="PTHR31157:SF1">
    <property type="entry name" value="SCP DOMAIN-CONTAINING PROTEIN"/>
    <property type="match status" value="1"/>
</dbReference>
<feature type="chain" id="PRO_5011986724" description="SCP domain-containing protein" evidence="1">
    <location>
        <begin position="17"/>
        <end position="176"/>
    </location>
</feature>
<dbReference type="Proteomes" id="UP000192872">
    <property type="component" value="Unassembled WGS sequence"/>
</dbReference>
<organism evidence="3 4">
    <name type="scientific">Candidatus Raskinella chloraquaticus</name>
    <dbReference type="NCBI Taxonomy" id="1951219"/>
    <lineage>
        <taxon>Bacteria</taxon>
        <taxon>Pseudomonadati</taxon>
        <taxon>Pseudomonadota</taxon>
        <taxon>Alphaproteobacteria</taxon>
        <taxon>Hyphomicrobiales</taxon>
        <taxon>Phreatobacteraceae</taxon>
        <taxon>Candidatus Raskinella</taxon>
    </lineage>
</organism>
<evidence type="ECO:0000313" key="4">
    <source>
        <dbReference type="Proteomes" id="UP000192872"/>
    </source>
</evidence>
<dbReference type="InterPro" id="IPR014044">
    <property type="entry name" value="CAP_dom"/>
</dbReference>
<proteinExistence type="predicted"/>
<accession>A0A1W9HYV5</accession>
<dbReference type="AlphaFoldDB" id="A0A1W9HYV5"/>
<keyword evidence="1" id="KW-0732">Signal</keyword>
<dbReference type="SUPFAM" id="SSF55797">
    <property type="entry name" value="PR-1-like"/>
    <property type="match status" value="1"/>
</dbReference>
<feature type="domain" description="SCP" evidence="2">
    <location>
        <begin position="60"/>
        <end position="171"/>
    </location>
</feature>
<gene>
    <name evidence="3" type="ORF">A4S15_07255</name>
</gene>
<dbReference type="EMBL" id="LWDL01000012">
    <property type="protein sequence ID" value="OQW52618.1"/>
    <property type="molecule type" value="Genomic_DNA"/>
</dbReference>
<dbReference type="InterPro" id="IPR035940">
    <property type="entry name" value="CAP_sf"/>
</dbReference>
<name>A0A1W9HYV5_9HYPH</name>
<dbReference type="PROSITE" id="PS51257">
    <property type="entry name" value="PROKAR_LIPOPROTEIN"/>
    <property type="match status" value="1"/>
</dbReference>
<dbReference type="CDD" id="cd05379">
    <property type="entry name" value="CAP_bacterial"/>
    <property type="match status" value="1"/>
</dbReference>